<feature type="compositionally biased region" description="Low complexity" evidence="1">
    <location>
        <begin position="89"/>
        <end position="103"/>
    </location>
</feature>
<evidence type="ECO:0000313" key="3">
    <source>
        <dbReference type="EMBL" id="GAA0378348.1"/>
    </source>
</evidence>
<gene>
    <name evidence="3" type="ORF">GCM10009093_01790</name>
</gene>
<dbReference type="Proteomes" id="UP001500791">
    <property type="component" value="Unassembled WGS sequence"/>
</dbReference>
<feature type="region of interest" description="Disordered" evidence="1">
    <location>
        <begin position="69"/>
        <end position="103"/>
    </location>
</feature>
<organism evidence="3 4">
    <name type="scientific">Brevundimonas terrae</name>
    <dbReference type="NCBI Taxonomy" id="363631"/>
    <lineage>
        <taxon>Bacteria</taxon>
        <taxon>Pseudomonadati</taxon>
        <taxon>Pseudomonadota</taxon>
        <taxon>Alphaproteobacteria</taxon>
        <taxon>Caulobacterales</taxon>
        <taxon>Caulobacteraceae</taxon>
        <taxon>Brevundimonas</taxon>
    </lineage>
</organism>
<evidence type="ECO:0000256" key="1">
    <source>
        <dbReference type="SAM" id="MobiDB-lite"/>
    </source>
</evidence>
<keyword evidence="2" id="KW-1133">Transmembrane helix</keyword>
<evidence type="ECO:0000256" key="2">
    <source>
        <dbReference type="SAM" id="Phobius"/>
    </source>
</evidence>
<name>A0ABN0Y045_9CAUL</name>
<reference evidence="3 4" key="1">
    <citation type="journal article" date="2019" name="Int. J. Syst. Evol. Microbiol.">
        <title>The Global Catalogue of Microorganisms (GCM) 10K type strain sequencing project: providing services to taxonomists for standard genome sequencing and annotation.</title>
        <authorList>
            <consortium name="The Broad Institute Genomics Platform"/>
            <consortium name="The Broad Institute Genome Sequencing Center for Infectious Disease"/>
            <person name="Wu L."/>
            <person name="Ma J."/>
        </authorList>
    </citation>
    <scope>NUCLEOTIDE SEQUENCE [LARGE SCALE GENOMIC DNA]</scope>
    <source>
        <strain evidence="3 4">JCM 13476</strain>
    </source>
</reference>
<dbReference type="EMBL" id="BAAAEJ010000002">
    <property type="protein sequence ID" value="GAA0378348.1"/>
    <property type="molecule type" value="Genomic_DNA"/>
</dbReference>
<feature type="transmembrane region" description="Helical" evidence="2">
    <location>
        <begin position="37"/>
        <end position="61"/>
    </location>
</feature>
<comment type="caution">
    <text evidence="3">The sequence shown here is derived from an EMBL/GenBank/DDBJ whole genome shotgun (WGS) entry which is preliminary data.</text>
</comment>
<evidence type="ECO:0008006" key="5">
    <source>
        <dbReference type="Google" id="ProtNLM"/>
    </source>
</evidence>
<keyword evidence="2" id="KW-0472">Membrane</keyword>
<proteinExistence type="predicted"/>
<keyword evidence="2" id="KW-0812">Transmembrane</keyword>
<sequence>MSQHNIIGSEAFSGTRYIIVRNVRTGIGRRRRRTGMVMLGVAILALLLGALVAVFALAPLLMDPASAREMPASEAAADDQSSMRLQPVERGAAAAEPAGTTAP</sequence>
<dbReference type="RefSeq" id="WP_208380930.1">
    <property type="nucleotide sequence ID" value="NZ_BAAAEJ010000002.1"/>
</dbReference>
<keyword evidence="4" id="KW-1185">Reference proteome</keyword>
<evidence type="ECO:0000313" key="4">
    <source>
        <dbReference type="Proteomes" id="UP001500791"/>
    </source>
</evidence>
<protein>
    <recommendedName>
        <fullName evidence="5">SPOR domain-containing protein</fullName>
    </recommendedName>
</protein>
<accession>A0ABN0Y045</accession>